<name>A0AAN9J5S9_CROPI</name>
<dbReference type="PANTHER" id="PTHR31413:SF43">
    <property type="entry name" value="NINJA-FAMILY PROTEIN"/>
    <property type="match status" value="1"/>
</dbReference>
<feature type="domain" description="Tify" evidence="6">
    <location>
        <begin position="178"/>
        <end position="209"/>
    </location>
</feature>
<dbReference type="Pfam" id="PF16135">
    <property type="entry name" value="TDBD"/>
    <property type="match status" value="3"/>
</dbReference>
<evidence type="ECO:0000313" key="8">
    <source>
        <dbReference type="Proteomes" id="UP001372338"/>
    </source>
</evidence>
<feature type="domain" description="Tify" evidence="6">
    <location>
        <begin position="592"/>
        <end position="626"/>
    </location>
</feature>
<comment type="function">
    <text evidence="4">Acts as a negative regulator of abscisic acid (ABA) response.</text>
</comment>
<dbReference type="AlphaFoldDB" id="A0AAN9J5S9"/>
<accession>A0AAN9J5S9</accession>
<proteinExistence type="inferred from homology"/>
<feature type="region of interest" description="Disordered" evidence="5">
    <location>
        <begin position="790"/>
        <end position="821"/>
    </location>
</feature>
<dbReference type="PANTHER" id="PTHR31413">
    <property type="entry name" value="AFP HOMOLOG 2"/>
    <property type="match status" value="1"/>
</dbReference>
<evidence type="ECO:0000256" key="2">
    <source>
        <dbReference type="ARBA" id="ARBA00006081"/>
    </source>
</evidence>
<protein>
    <recommendedName>
        <fullName evidence="4">Ninja-family protein</fullName>
    </recommendedName>
    <alternativeName>
        <fullName evidence="4">ABI-binding protein</fullName>
    </alternativeName>
</protein>
<dbReference type="GO" id="GO:0005634">
    <property type="term" value="C:nucleus"/>
    <property type="evidence" value="ECO:0007669"/>
    <property type="project" value="UniProtKB-SubCell"/>
</dbReference>
<evidence type="ECO:0000259" key="6">
    <source>
        <dbReference type="Pfam" id="PF16135"/>
    </source>
</evidence>
<evidence type="ECO:0000256" key="5">
    <source>
        <dbReference type="SAM" id="MobiDB-lite"/>
    </source>
</evidence>
<organism evidence="7 8">
    <name type="scientific">Crotalaria pallida</name>
    <name type="common">Smooth rattlebox</name>
    <name type="synonym">Crotalaria striata</name>
    <dbReference type="NCBI Taxonomy" id="3830"/>
    <lineage>
        <taxon>Eukaryota</taxon>
        <taxon>Viridiplantae</taxon>
        <taxon>Streptophyta</taxon>
        <taxon>Embryophyta</taxon>
        <taxon>Tracheophyta</taxon>
        <taxon>Spermatophyta</taxon>
        <taxon>Magnoliopsida</taxon>
        <taxon>eudicotyledons</taxon>
        <taxon>Gunneridae</taxon>
        <taxon>Pentapetalae</taxon>
        <taxon>rosids</taxon>
        <taxon>fabids</taxon>
        <taxon>Fabales</taxon>
        <taxon>Fabaceae</taxon>
        <taxon>Papilionoideae</taxon>
        <taxon>50 kb inversion clade</taxon>
        <taxon>genistoids sensu lato</taxon>
        <taxon>core genistoids</taxon>
        <taxon>Crotalarieae</taxon>
        <taxon>Crotalaria</taxon>
    </lineage>
</organism>
<sequence>MEGFMFEKPKVAEQIDLTLKLSPCGQSAEEKCLTKSATIAGEKEVMANGPQKEGPIVARLKLKRSTSLPPHAKKSILTRLETSKTMPERWRRATELIEAAKSSDLANIEGGASSSAQTSSKHDIGNPVKMLTAENPRPNDETMKVWERMPMVTTSGDGPYGRRIHGILYNYEQGEVCILCACHASFLTPSEFVIHAGGSKVENPMKYITTFLKETCSILQGRISMEGFMFEKSKVAQQIDLTLKLSPCGQSAEEKCLTKSATIAGEKEVMANGPQKEGPIVARLKLKRSTSLPPHAKKSVLTRLETSKTMPERWWRATELIEAAKSSDLANIEGGASSSAQTSSKHDIGNPVKMLTAENPRPNDETMKVWERMPMVTTSGDGPYGRRIHGILYNYEQGETFLKETCSILQGRISMEGFMFEKSKVAEQIDLTLKLSPCGQSAEEKCLTKSATIAGEKEVMANGPQKEGPIVARLKLKRSTSLPPHAKKSILTRLETSKTMPERWWRATELIEAAKSSDLANIEGGASSSAQTSSKHDIGNPVKMLTAENPRPNDETMKVWERMPMVTTTGDGPYGRRIHGILYNYEQGEVCIVCACHASFLTPSEFVIHAGGSKVENPMKYITMSDSIPSHPTESTSHLRASATAFLSRSFMPERSLQVIAAGRKTLLKETCSILQGRISMEGFMFEKPKVAEQIDLTLKLSPCGQSAEEKCLTKSATIAGEKEVMANGPQKEGPIVARLKLKRSTSLPPHAKKSILTRLETSKTMPERWSRATELIEAAKFSDLANIEGGASSSAQTSPKHDIGNPVKMLTPENPRPNDETMKVWERMPMVTTTGDGPYGRRIQGILYNYEQGEVCIVCACHASFLTPSEFVIHAGGSKVQNPMKYITVLLSNSF</sequence>
<comment type="similarity">
    <text evidence="2 4">Belongs to the Ninja family.</text>
</comment>
<evidence type="ECO:0000256" key="1">
    <source>
        <dbReference type="ARBA" id="ARBA00004123"/>
    </source>
</evidence>
<dbReference type="Proteomes" id="UP001372338">
    <property type="component" value="Unassembled WGS sequence"/>
</dbReference>
<dbReference type="GO" id="GO:0007165">
    <property type="term" value="P:signal transduction"/>
    <property type="evidence" value="ECO:0007669"/>
    <property type="project" value="InterPro"/>
</dbReference>
<dbReference type="InterPro" id="IPR032308">
    <property type="entry name" value="TDBD"/>
</dbReference>
<comment type="subcellular location">
    <subcellularLocation>
        <location evidence="1 4">Nucleus</location>
    </subcellularLocation>
</comment>
<feature type="region of interest" description="Disordered" evidence="5">
    <location>
        <begin position="108"/>
        <end position="138"/>
    </location>
</feature>
<comment type="caution">
    <text evidence="7">The sequence shown here is derived from an EMBL/GenBank/DDBJ whole genome shotgun (WGS) entry which is preliminary data.</text>
</comment>
<dbReference type="EMBL" id="JAYWIO010000001">
    <property type="protein sequence ID" value="KAK7292166.1"/>
    <property type="molecule type" value="Genomic_DNA"/>
</dbReference>
<dbReference type="InterPro" id="IPR031307">
    <property type="entry name" value="Ninja_fam"/>
</dbReference>
<dbReference type="GO" id="GO:0045892">
    <property type="term" value="P:negative regulation of DNA-templated transcription"/>
    <property type="evidence" value="ECO:0007669"/>
    <property type="project" value="TreeGrafter"/>
</dbReference>
<evidence type="ECO:0000256" key="4">
    <source>
        <dbReference type="RuleBase" id="RU369029"/>
    </source>
</evidence>
<evidence type="ECO:0000256" key="3">
    <source>
        <dbReference type="ARBA" id="ARBA00023242"/>
    </source>
</evidence>
<reference evidence="7 8" key="1">
    <citation type="submission" date="2024-01" db="EMBL/GenBank/DDBJ databases">
        <title>The genomes of 5 underutilized Papilionoideae crops provide insights into root nodulation and disease resistanc.</title>
        <authorList>
            <person name="Yuan L."/>
        </authorList>
    </citation>
    <scope>NUCLEOTIDE SEQUENCE [LARGE SCALE GENOMIC DNA]</scope>
    <source>
        <strain evidence="7">ZHUSHIDOU_FW_LH</strain>
        <tissue evidence="7">Leaf</tissue>
    </source>
</reference>
<feature type="region of interest" description="Disordered" evidence="5">
    <location>
        <begin position="522"/>
        <end position="552"/>
    </location>
</feature>
<gene>
    <name evidence="7" type="ORF">RIF29_07907</name>
</gene>
<feature type="domain" description="Tify" evidence="6">
    <location>
        <begin position="858"/>
        <end position="889"/>
    </location>
</feature>
<keyword evidence="3 4" id="KW-0539">Nucleus</keyword>
<evidence type="ECO:0000313" key="7">
    <source>
        <dbReference type="EMBL" id="KAK7292166.1"/>
    </source>
</evidence>
<feature type="region of interest" description="Disordered" evidence="5">
    <location>
        <begin position="332"/>
        <end position="362"/>
    </location>
</feature>
<keyword evidence="8" id="KW-1185">Reference proteome</keyword>